<sequence>MIRHSMTRDEILSLIPDLSPEALAALTEAGVIQPLLGEGEPRFREIDAARLQLAVELEEMFRLDPEALGLVLSLIDQLNGIRGEMRAVLGALAEEPPETRARLRRVIHETRLLRVRRE</sequence>
<dbReference type="Gene3D" id="1.10.1660.10">
    <property type="match status" value="1"/>
</dbReference>
<dbReference type="OrthoDB" id="9800876at2"/>
<name>A0A1G9DHM3_9RHOB</name>
<organism evidence="1 2">
    <name type="scientific">Paracoccus chinensis</name>
    <dbReference type="NCBI Taxonomy" id="525640"/>
    <lineage>
        <taxon>Bacteria</taxon>
        <taxon>Pseudomonadati</taxon>
        <taxon>Pseudomonadota</taxon>
        <taxon>Alphaproteobacteria</taxon>
        <taxon>Rhodobacterales</taxon>
        <taxon>Paracoccaceae</taxon>
        <taxon>Paracoccus</taxon>
    </lineage>
</organism>
<dbReference type="STRING" id="525640.SAMN04487971_10268"/>
<evidence type="ECO:0000313" key="2">
    <source>
        <dbReference type="Proteomes" id="UP000199555"/>
    </source>
</evidence>
<proteinExistence type="predicted"/>
<dbReference type="RefSeq" id="WP_090752265.1">
    <property type="nucleotide sequence ID" value="NZ_FNGE01000002.1"/>
</dbReference>
<accession>A0A1G9DHM3</accession>
<reference evidence="2" key="1">
    <citation type="submission" date="2016-10" db="EMBL/GenBank/DDBJ databases">
        <authorList>
            <person name="Varghese N."/>
            <person name="Submissions S."/>
        </authorList>
    </citation>
    <scope>NUCLEOTIDE SEQUENCE [LARGE SCALE GENOMIC DNA]</scope>
    <source>
        <strain evidence="2">CGMCC 1.7655</strain>
    </source>
</reference>
<dbReference type="Proteomes" id="UP000199555">
    <property type="component" value="Unassembled WGS sequence"/>
</dbReference>
<dbReference type="EMBL" id="FNGE01000002">
    <property type="protein sequence ID" value="SDK63304.1"/>
    <property type="molecule type" value="Genomic_DNA"/>
</dbReference>
<gene>
    <name evidence="1" type="ORF">SAMN04487971_10268</name>
</gene>
<dbReference type="AlphaFoldDB" id="A0A1G9DHM3"/>
<evidence type="ECO:0000313" key="1">
    <source>
        <dbReference type="EMBL" id="SDK63304.1"/>
    </source>
</evidence>
<keyword evidence="2" id="KW-1185">Reference proteome</keyword>
<protein>
    <submittedName>
        <fullName evidence="1">Chaperone modulatory protein CbpM</fullName>
    </submittedName>
</protein>